<name>A0AAW1MIF6_POPJA</name>
<comment type="caution">
    <text evidence="1">The sequence shown here is derived from an EMBL/GenBank/DDBJ whole genome shotgun (WGS) entry which is preliminary data.</text>
</comment>
<evidence type="ECO:0000313" key="1">
    <source>
        <dbReference type="EMBL" id="KAK9747171.1"/>
    </source>
</evidence>
<keyword evidence="2" id="KW-1185">Reference proteome</keyword>
<reference evidence="1 2" key="1">
    <citation type="journal article" date="2024" name="BMC Genomics">
        <title>De novo assembly and annotation of Popillia japonica's genome with initial clues to its potential as an invasive pest.</title>
        <authorList>
            <person name="Cucini C."/>
            <person name="Boschi S."/>
            <person name="Funari R."/>
            <person name="Cardaioli E."/>
            <person name="Iannotti N."/>
            <person name="Marturano G."/>
            <person name="Paoli F."/>
            <person name="Bruttini M."/>
            <person name="Carapelli A."/>
            <person name="Frati F."/>
            <person name="Nardi F."/>
        </authorList>
    </citation>
    <scope>NUCLEOTIDE SEQUENCE [LARGE SCALE GENOMIC DNA]</scope>
    <source>
        <strain evidence="1">DMR45628</strain>
    </source>
</reference>
<evidence type="ECO:0000313" key="2">
    <source>
        <dbReference type="Proteomes" id="UP001458880"/>
    </source>
</evidence>
<dbReference type="AlphaFoldDB" id="A0AAW1MIF6"/>
<proteinExistence type="predicted"/>
<accession>A0AAW1MIF6</accession>
<dbReference type="EMBL" id="JASPKY010000033">
    <property type="protein sequence ID" value="KAK9747171.1"/>
    <property type="molecule type" value="Genomic_DNA"/>
</dbReference>
<dbReference type="Proteomes" id="UP001458880">
    <property type="component" value="Unassembled WGS sequence"/>
</dbReference>
<sequence>MIQLAQSHYLTLLTETNPADLDKLTGMIQLAQSHYLTLLSLYDLFWQRIISASVTQLHFNTLDSEGALSSFRLAYPSEEIRKSLSSFRLAYPSEEIRKSSCLCDSSAILYINTYGVN</sequence>
<organism evidence="1 2">
    <name type="scientific">Popillia japonica</name>
    <name type="common">Japanese beetle</name>
    <dbReference type="NCBI Taxonomy" id="7064"/>
    <lineage>
        <taxon>Eukaryota</taxon>
        <taxon>Metazoa</taxon>
        <taxon>Ecdysozoa</taxon>
        <taxon>Arthropoda</taxon>
        <taxon>Hexapoda</taxon>
        <taxon>Insecta</taxon>
        <taxon>Pterygota</taxon>
        <taxon>Neoptera</taxon>
        <taxon>Endopterygota</taxon>
        <taxon>Coleoptera</taxon>
        <taxon>Polyphaga</taxon>
        <taxon>Scarabaeiformia</taxon>
        <taxon>Scarabaeidae</taxon>
        <taxon>Rutelinae</taxon>
        <taxon>Popillia</taxon>
    </lineage>
</organism>
<protein>
    <submittedName>
        <fullName evidence="1">Uncharacterized protein</fullName>
    </submittedName>
</protein>
<gene>
    <name evidence="1" type="ORF">QE152_g5522</name>
</gene>